<dbReference type="Pfam" id="PF13556">
    <property type="entry name" value="HTH_30"/>
    <property type="match status" value="1"/>
</dbReference>
<dbReference type="InterPro" id="IPR042070">
    <property type="entry name" value="PucR_C-HTH_sf"/>
</dbReference>
<evidence type="ECO:0000313" key="3">
    <source>
        <dbReference type="EMBL" id="PKV81139.1"/>
    </source>
</evidence>
<proteinExistence type="predicted"/>
<evidence type="ECO:0000259" key="2">
    <source>
        <dbReference type="Pfam" id="PF14361"/>
    </source>
</evidence>
<dbReference type="OrthoDB" id="4535840at2"/>
<accession>A0A2N3VHR0</accession>
<dbReference type="Proteomes" id="UP000233766">
    <property type="component" value="Unassembled WGS sequence"/>
</dbReference>
<name>A0A2N3VHR0_9NOCA</name>
<sequence>MTAAHIEVDSPAQLAPATDRIAHKILETIPRRSRRGNVLRDEISAIVADCLALVSDTERTRTIPGGRIPRIRPAAARWASIGVPIETVQQHVHAGFRLHLDDLEARGAPFDEVHRLMDALSSVTATVSTIYMEVAPPSDDRGGYVAHTLLSGRYTTRATREHGAPLDERYTVLAVAADRSGRDAVSPREFREMLSARFGQPMPGLESRFGATILVPESFTIDKIRQMVGRTSLTVVGVTVDRDQVRCAAEEAHELLDVAIRLHHPPGMYEIEDLAIEYQLTRPGPGRDRLEVFLDPVAEFPDLIATLRVHINNGLSRRLTARETHIHMNTVDYRLRRIYELVGLNARNPKLIWILQAALIVRDYQSVDQPTSTAV</sequence>
<dbReference type="InterPro" id="IPR025751">
    <property type="entry name" value="RsbRD_N_dom"/>
</dbReference>
<dbReference type="PANTHER" id="PTHR33744:SF1">
    <property type="entry name" value="DNA-BINDING TRANSCRIPTIONAL ACTIVATOR ADER"/>
    <property type="match status" value="1"/>
</dbReference>
<dbReference type="AlphaFoldDB" id="A0A2N3VHR0"/>
<dbReference type="PANTHER" id="PTHR33744">
    <property type="entry name" value="CARBOHYDRATE DIACID REGULATOR"/>
    <property type="match status" value="1"/>
</dbReference>
<dbReference type="InterPro" id="IPR051448">
    <property type="entry name" value="CdaR-like_regulators"/>
</dbReference>
<evidence type="ECO:0000313" key="4">
    <source>
        <dbReference type="Proteomes" id="UP000233766"/>
    </source>
</evidence>
<dbReference type="Pfam" id="PF14361">
    <property type="entry name" value="RsbRD_N"/>
    <property type="match status" value="1"/>
</dbReference>
<dbReference type="Gene3D" id="1.10.10.2840">
    <property type="entry name" value="PucR C-terminal helix-turn-helix domain"/>
    <property type="match status" value="1"/>
</dbReference>
<dbReference type="RefSeq" id="WP_101466935.1">
    <property type="nucleotide sequence ID" value="NZ_PJMW01000002.1"/>
</dbReference>
<comment type="caution">
    <text evidence="3">The sequence shown here is derived from an EMBL/GenBank/DDBJ whole genome shotgun (WGS) entry which is preliminary data.</text>
</comment>
<protein>
    <submittedName>
        <fullName evidence="3">PucR-like helix-turn-helix protein</fullName>
    </submittedName>
</protein>
<dbReference type="InterPro" id="IPR025736">
    <property type="entry name" value="PucR_C-HTH_dom"/>
</dbReference>
<organism evidence="3 4">
    <name type="scientific">Nocardia fluminea</name>
    <dbReference type="NCBI Taxonomy" id="134984"/>
    <lineage>
        <taxon>Bacteria</taxon>
        <taxon>Bacillati</taxon>
        <taxon>Actinomycetota</taxon>
        <taxon>Actinomycetes</taxon>
        <taxon>Mycobacteriales</taxon>
        <taxon>Nocardiaceae</taxon>
        <taxon>Nocardia</taxon>
    </lineage>
</organism>
<dbReference type="EMBL" id="PJMW01000002">
    <property type="protein sequence ID" value="PKV81139.1"/>
    <property type="molecule type" value="Genomic_DNA"/>
</dbReference>
<evidence type="ECO:0000259" key="1">
    <source>
        <dbReference type="Pfam" id="PF13556"/>
    </source>
</evidence>
<feature type="domain" description="RsbT co-antagonist protein RsbRD N-terminal" evidence="2">
    <location>
        <begin position="18"/>
        <end position="131"/>
    </location>
</feature>
<gene>
    <name evidence="3" type="ORF">ATK86_5599</name>
</gene>
<reference evidence="3 4" key="1">
    <citation type="submission" date="2017-12" db="EMBL/GenBank/DDBJ databases">
        <title>Sequencing the genomes of 1000 Actinobacteria strains.</title>
        <authorList>
            <person name="Klenk H.-P."/>
        </authorList>
    </citation>
    <scope>NUCLEOTIDE SEQUENCE [LARGE SCALE GENOMIC DNA]</scope>
    <source>
        <strain evidence="3 4">DSM 44489</strain>
    </source>
</reference>
<keyword evidence="4" id="KW-1185">Reference proteome</keyword>
<feature type="domain" description="PucR C-terminal helix-turn-helix" evidence="1">
    <location>
        <begin position="303"/>
        <end position="360"/>
    </location>
</feature>